<feature type="transmembrane region" description="Helical" evidence="1">
    <location>
        <begin position="27"/>
        <end position="48"/>
    </location>
</feature>
<protein>
    <submittedName>
        <fullName evidence="2">Uncharacterized protein</fullName>
    </submittedName>
</protein>
<feature type="transmembrane region" description="Helical" evidence="1">
    <location>
        <begin position="60"/>
        <end position="81"/>
    </location>
</feature>
<sequence>MLMIVGLMPGTAELREFELADDHLVGYAYVFGLSVVQLATSFLTVGLASRWGVELMNRRVPRLPVIMVATLGGLAVTWLFTVSMTTQILTGHRPDAGHTHGTALVLMVACYAPIVLWGPLELLATYGYWRRRRATVPAPQLHGQRRQVVSGG</sequence>
<proteinExistence type="predicted"/>
<evidence type="ECO:0000313" key="2">
    <source>
        <dbReference type="EMBL" id="GGF44150.1"/>
    </source>
</evidence>
<feature type="transmembrane region" description="Helical" evidence="1">
    <location>
        <begin position="101"/>
        <end position="123"/>
    </location>
</feature>
<name>A0ABQ1V8M0_9NOCA</name>
<accession>A0ABQ1V8M0</accession>
<keyword evidence="1" id="KW-0812">Transmembrane</keyword>
<keyword evidence="1" id="KW-0472">Membrane</keyword>
<evidence type="ECO:0000313" key="3">
    <source>
        <dbReference type="Proteomes" id="UP000632454"/>
    </source>
</evidence>
<evidence type="ECO:0000256" key="1">
    <source>
        <dbReference type="SAM" id="Phobius"/>
    </source>
</evidence>
<dbReference type="EMBL" id="BMCS01000003">
    <property type="protein sequence ID" value="GGF44150.1"/>
    <property type="molecule type" value="Genomic_DNA"/>
</dbReference>
<keyword evidence="1" id="KW-1133">Transmembrane helix</keyword>
<reference evidence="3" key="1">
    <citation type="journal article" date="2019" name="Int. J. Syst. Evol. Microbiol.">
        <title>The Global Catalogue of Microorganisms (GCM) 10K type strain sequencing project: providing services to taxonomists for standard genome sequencing and annotation.</title>
        <authorList>
            <consortium name="The Broad Institute Genomics Platform"/>
            <consortium name="The Broad Institute Genome Sequencing Center for Infectious Disease"/>
            <person name="Wu L."/>
            <person name="Ma J."/>
        </authorList>
    </citation>
    <scope>NUCLEOTIDE SEQUENCE [LARGE SCALE GENOMIC DNA]</scope>
    <source>
        <strain evidence="3">CCM 7855</strain>
    </source>
</reference>
<dbReference type="Proteomes" id="UP000632454">
    <property type="component" value="Unassembled WGS sequence"/>
</dbReference>
<comment type="caution">
    <text evidence="2">The sequence shown here is derived from an EMBL/GenBank/DDBJ whole genome shotgun (WGS) entry which is preliminary data.</text>
</comment>
<gene>
    <name evidence="2" type="ORF">GCM10007298_44900</name>
</gene>
<organism evidence="2 3">
    <name type="scientific">Williamsia phyllosphaerae</name>
    <dbReference type="NCBI Taxonomy" id="885042"/>
    <lineage>
        <taxon>Bacteria</taxon>
        <taxon>Bacillati</taxon>
        <taxon>Actinomycetota</taxon>
        <taxon>Actinomycetes</taxon>
        <taxon>Mycobacteriales</taxon>
        <taxon>Nocardiaceae</taxon>
        <taxon>Williamsia</taxon>
    </lineage>
</organism>
<keyword evidence="3" id="KW-1185">Reference proteome</keyword>